<dbReference type="EMBL" id="JAAGOA010000024">
    <property type="protein sequence ID" value="NEE03613.1"/>
    <property type="molecule type" value="Genomic_DNA"/>
</dbReference>
<dbReference type="GO" id="GO:0016410">
    <property type="term" value="F:N-acyltransferase activity"/>
    <property type="evidence" value="ECO:0007669"/>
    <property type="project" value="UniProtKB-UniRule"/>
</dbReference>
<proteinExistence type="inferred from homology"/>
<evidence type="ECO:0000259" key="9">
    <source>
        <dbReference type="PROSITE" id="PS50263"/>
    </source>
</evidence>
<dbReference type="Proteomes" id="UP000475214">
    <property type="component" value="Unassembled WGS sequence"/>
</dbReference>
<keyword evidence="7 8" id="KW-0012">Acyltransferase</keyword>
<dbReference type="InterPro" id="IPR045378">
    <property type="entry name" value="LNT_N"/>
</dbReference>
<evidence type="ECO:0000256" key="7">
    <source>
        <dbReference type="ARBA" id="ARBA00023315"/>
    </source>
</evidence>
<dbReference type="Gene3D" id="3.60.110.10">
    <property type="entry name" value="Carbon-nitrogen hydrolase"/>
    <property type="match status" value="1"/>
</dbReference>
<keyword evidence="5 8" id="KW-1133">Transmembrane helix</keyword>
<dbReference type="UniPathway" id="UPA00666"/>
<accession>A0A6L9SES1</accession>
<comment type="similarity">
    <text evidence="8">Belongs to the CN hydrolase family. Apolipoprotein N-acyltransferase subfamily.</text>
</comment>
<keyword evidence="10" id="KW-0449">Lipoprotein</keyword>
<dbReference type="InterPro" id="IPR003010">
    <property type="entry name" value="C-N_Hydrolase"/>
</dbReference>
<dbReference type="InterPro" id="IPR004563">
    <property type="entry name" value="Apolipo_AcylTrfase"/>
</dbReference>
<dbReference type="CDD" id="cd07571">
    <property type="entry name" value="ALP_N-acyl_transferase"/>
    <property type="match status" value="1"/>
</dbReference>
<comment type="catalytic activity">
    <reaction evidence="8">
        <text>N-terminal S-1,2-diacyl-sn-glyceryl-L-cysteinyl-[lipoprotein] + a glycerophospholipid = N-acyl-S-1,2-diacyl-sn-glyceryl-L-cysteinyl-[lipoprotein] + a 2-acyl-sn-glycero-3-phospholipid + H(+)</text>
        <dbReference type="Rhea" id="RHEA:48228"/>
        <dbReference type="Rhea" id="RHEA-COMP:14681"/>
        <dbReference type="Rhea" id="RHEA-COMP:14684"/>
        <dbReference type="ChEBI" id="CHEBI:15378"/>
        <dbReference type="ChEBI" id="CHEBI:136912"/>
        <dbReference type="ChEBI" id="CHEBI:140656"/>
        <dbReference type="ChEBI" id="CHEBI:140657"/>
        <dbReference type="ChEBI" id="CHEBI:140660"/>
        <dbReference type="EC" id="2.3.1.269"/>
    </reaction>
</comment>
<keyword evidence="11" id="KW-1185">Reference proteome</keyword>
<dbReference type="AlphaFoldDB" id="A0A6L9SES1"/>
<feature type="transmembrane region" description="Helical" evidence="8">
    <location>
        <begin position="7"/>
        <end position="24"/>
    </location>
</feature>
<reference evidence="10 11" key="1">
    <citation type="submission" date="2020-02" db="EMBL/GenBank/DDBJ databases">
        <authorList>
            <person name="Li X.-J."/>
            <person name="Han X.-M."/>
        </authorList>
    </citation>
    <scope>NUCLEOTIDE SEQUENCE [LARGE SCALE GENOMIC DNA]</scope>
    <source>
        <strain evidence="10 11">CCTCC AB 2017055</strain>
    </source>
</reference>
<gene>
    <name evidence="8 10" type="primary">lnt</name>
    <name evidence="10" type="ORF">G1H10_25940</name>
</gene>
<comment type="caution">
    <text evidence="10">The sequence shown here is derived from an EMBL/GenBank/DDBJ whole genome shotgun (WGS) entry which is preliminary data.</text>
</comment>
<comment type="pathway">
    <text evidence="8">Protein modification; lipoprotein biosynthesis (N-acyl transfer).</text>
</comment>
<dbReference type="NCBIfam" id="TIGR00546">
    <property type="entry name" value="lnt"/>
    <property type="match status" value="1"/>
</dbReference>
<evidence type="ECO:0000313" key="11">
    <source>
        <dbReference type="Proteomes" id="UP000475214"/>
    </source>
</evidence>
<evidence type="ECO:0000256" key="5">
    <source>
        <dbReference type="ARBA" id="ARBA00022989"/>
    </source>
</evidence>
<dbReference type="HAMAP" id="MF_01148">
    <property type="entry name" value="Lnt"/>
    <property type="match status" value="1"/>
</dbReference>
<dbReference type="SUPFAM" id="SSF56317">
    <property type="entry name" value="Carbon-nitrogen hydrolase"/>
    <property type="match status" value="1"/>
</dbReference>
<keyword evidence="2 8" id="KW-1003">Cell membrane</keyword>
<evidence type="ECO:0000313" key="10">
    <source>
        <dbReference type="EMBL" id="NEE03613.1"/>
    </source>
</evidence>
<feature type="transmembrane region" description="Helical" evidence="8">
    <location>
        <begin position="54"/>
        <end position="72"/>
    </location>
</feature>
<sequence length="495" mass="51926">MRGWHSRLLPLALAAAAGIGWLFAVPPRGWWPLFPLGVAALTIALYGAGVRTRILVGLTCGLIYHGFGMVWLTDFNAAGYVALVLLQTFLLTAATAAAPSARTGRWAGGWWTLPAALVLLQAVQASFPFGGFPLPAPVYSQVDGPFMAAAPLGGSLLITATAATSGVAVAALIIMRGRRRAWSVAAVAAVVAVVPTAGGLLIETEQVGTVDAAVVQGGGPRGIRAVHMDSMIVTERHFSVAEEIDGPVELVVLPENVADTDGPIAGTELDRRYGALAQSVNAYLVVGVTEGDGDRFRNAAVMWGPGGEITGRYEKEHRVPFGEYIPARGLFERLSDDTAFVPRDAVVGEGEALLDADGLPLGVGISYEVFFSDRIAEAVHAGGQVVLVPTNASSYVTEEVPSLELAAARLRAREFGRDVLMAAPTGYSAIVHADGDVVALSELGDEAILRDDVPLRVGLTPYARLGDVPLVLLAAAVLLVPPAWPVVRRRRRTAG</sequence>
<comment type="function">
    <text evidence="8">Catalyzes the phospholipid dependent N-acylation of the N-terminal cysteine of apolipoprotein, the last step in lipoprotein maturation.</text>
</comment>
<dbReference type="Pfam" id="PF20154">
    <property type="entry name" value="LNT_N"/>
    <property type="match status" value="1"/>
</dbReference>
<evidence type="ECO:0000256" key="3">
    <source>
        <dbReference type="ARBA" id="ARBA00022679"/>
    </source>
</evidence>
<feature type="domain" description="CN hydrolase" evidence="9">
    <location>
        <begin position="210"/>
        <end position="455"/>
    </location>
</feature>
<organism evidence="10 11">
    <name type="scientific">Phytoactinopolyspora halotolerans</name>
    <dbReference type="NCBI Taxonomy" id="1981512"/>
    <lineage>
        <taxon>Bacteria</taxon>
        <taxon>Bacillati</taxon>
        <taxon>Actinomycetota</taxon>
        <taxon>Actinomycetes</taxon>
        <taxon>Jiangellales</taxon>
        <taxon>Jiangellaceae</taxon>
        <taxon>Phytoactinopolyspora</taxon>
    </lineage>
</organism>
<dbReference type="EC" id="2.3.1.269" evidence="8"/>
<evidence type="ECO:0000256" key="8">
    <source>
        <dbReference type="HAMAP-Rule" id="MF_01148"/>
    </source>
</evidence>
<keyword evidence="6 8" id="KW-0472">Membrane</keyword>
<feature type="transmembrane region" description="Helical" evidence="8">
    <location>
        <begin position="181"/>
        <end position="202"/>
    </location>
</feature>
<evidence type="ECO:0000256" key="2">
    <source>
        <dbReference type="ARBA" id="ARBA00022475"/>
    </source>
</evidence>
<evidence type="ECO:0000256" key="6">
    <source>
        <dbReference type="ARBA" id="ARBA00023136"/>
    </source>
</evidence>
<comment type="subcellular location">
    <subcellularLocation>
        <location evidence="1 8">Cell membrane</location>
        <topology evidence="1 8">Multi-pass membrane protein</topology>
    </subcellularLocation>
</comment>
<dbReference type="RefSeq" id="WP_163743433.1">
    <property type="nucleotide sequence ID" value="NZ_JAAGOA010000024.1"/>
</dbReference>
<dbReference type="PANTHER" id="PTHR38686:SF1">
    <property type="entry name" value="APOLIPOPROTEIN N-ACYLTRANSFERASE"/>
    <property type="match status" value="1"/>
</dbReference>
<dbReference type="GO" id="GO:0042158">
    <property type="term" value="P:lipoprotein biosynthetic process"/>
    <property type="evidence" value="ECO:0007669"/>
    <property type="project" value="UniProtKB-UniRule"/>
</dbReference>
<evidence type="ECO:0000256" key="1">
    <source>
        <dbReference type="ARBA" id="ARBA00004651"/>
    </source>
</evidence>
<dbReference type="GO" id="GO:0005886">
    <property type="term" value="C:plasma membrane"/>
    <property type="evidence" value="ECO:0007669"/>
    <property type="project" value="UniProtKB-SubCell"/>
</dbReference>
<protein>
    <recommendedName>
        <fullName evidence="8">Apolipoprotein N-acyltransferase</fullName>
        <shortName evidence="8">ALP N-acyltransferase</shortName>
        <ecNumber evidence="8">2.3.1.269</ecNumber>
    </recommendedName>
</protein>
<feature type="transmembrane region" description="Helical" evidence="8">
    <location>
        <begin position="152"/>
        <end position="174"/>
    </location>
</feature>
<feature type="transmembrane region" description="Helical" evidence="8">
    <location>
        <begin position="468"/>
        <end position="487"/>
    </location>
</feature>
<dbReference type="InterPro" id="IPR036526">
    <property type="entry name" value="C-N_Hydrolase_sf"/>
</dbReference>
<dbReference type="PANTHER" id="PTHR38686">
    <property type="entry name" value="APOLIPOPROTEIN N-ACYLTRANSFERASE"/>
    <property type="match status" value="1"/>
</dbReference>
<feature type="transmembrane region" description="Helical" evidence="8">
    <location>
        <begin position="110"/>
        <end position="132"/>
    </location>
</feature>
<dbReference type="PROSITE" id="PS50263">
    <property type="entry name" value="CN_HYDROLASE"/>
    <property type="match status" value="1"/>
</dbReference>
<feature type="transmembrane region" description="Helical" evidence="8">
    <location>
        <begin position="30"/>
        <end position="47"/>
    </location>
</feature>
<keyword evidence="4 8" id="KW-0812">Transmembrane</keyword>
<feature type="transmembrane region" description="Helical" evidence="8">
    <location>
        <begin position="78"/>
        <end position="98"/>
    </location>
</feature>
<keyword evidence="3 8" id="KW-0808">Transferase</keyword>
<name>A0A6L9SES1_9ACTN</name>
<dbReference type="Pfam" id="PF00795">
    <property type="entry name" value="CN_hydrolase"/>
    <property type="match status" value="1"/>
</dbReference>
<evidence type="ECO:0000256" key="4">
    <source>
        <dbReference type="ARBA" id="ARBA00022692"/>
    </source>
</evidence>